<dbReference type="Gramene" id="PHT84406">
    <property type="protein sequence ID" value="PHT84406"/>
    <property type="gene ID" value="T459_12849"/>
</dbReference>
<gene>
    <name evidence="1" type="ORF">T459_12849</name>
</gene>
<evidence type="ECO:0000313" key="2">
    <source>
        <dbReference type="Proteomes" id="UP000222542"/>
    </source>
</evidence>
<reference evidence="1 2" key="1">
    <citation type="journal article" date="2014" name="Nat. Genet.">
        <title>Genome sequence of the hot pepper provides insights into the evolution of pungency in Capsicum species.</title>
        <authorList>
            <person name="Kim S."/>
            <person name="Park M."/>
            <person name="Yeom S.I."/>
            <person name="Kim Y.M."/>
            <person name="Lee J.M."/>
            <person name="Lee H.A."/>
            <person name="Seo E."/>
            <person name="Choi J."/>
            <person name="Cheong K."/>
            <person name="Kim K.T."/>
            <person name="Jung K."/>
            <person name="Lee G.W."/>
            <person name="Oh S.K."/>
            <person name="Bae C."/>
            <person name="Kim S.B."/>
            <person name="Lee H.Y."/>
            <person name="Kim S.Y."/>
            <person name="Kim M.S."/>
            <person name="Kang B.C."/>
            <person name="Jo Y.D."/>
            <person name="Yang H.B."/>
            <person name="Jeong H.J."/>
            <person name="Kang W.H."/>
            <person name="Kwon J.K."/>
            <person name="Shin C."/>
            <person name="Lim J.Y."/>
            <person name="Park J.H."/>
            <person name="Huh J.H."/>
            <person name="Kim J.S."/>
            <person name="Kim B.D."/>
            <person name="Cohen O."/>
            <person name="Paran I."/>
            <person name="Suh M.C."/>
            <person name="Lee S.B."/>
            <person name="Kim Y.K."/>
            <person name="Shin Y."/>
            <person name="Noh S.J."/>
            <person name="Park J."/>
            <person name="Seo Y.S."/>
            <person name="Kwon S.Y."/>
            <person name="Kim H.A."/>
            <person name="Park J.M."/>
            <person name="Kim H.J."/>
            <person name="Choi S.B."/>
            <person name="Bosland P.W."/>
            <person name="Reeves G."/>
            <person name="Jo S.H."/>
            <person name="Lee B.W."/>
            <person name="Cho H.T."/>
            <person name="Choi H.S."/>
            <person name="Lee M.S."/>
            <person name="Yu Y."/>
            <person name="Do Choi Y."/>
            <person name="Park B.S."/>
            <person name="van Deynze A."/>
            <person name="Ashrafi H."/>
            <person name="Hill T."/>
            <person name="Kim W.T."/>
            <person name="Pai H.S."/>
            <person name="Ahn H.K."/>
            <person name="Yeam I."/>
            <person name="Giovannoni J.J."/>
            <person name="Rose J.K."/>
            <person name="Sorensen I."/>
            <person name="Lee S.J."/>
            <person name="Kim R.W."/>
            <person name="Choi I.Y."/>
            <person name="Choi B.S."/>
            <person name="Lim J.S."/>
            <person name="Lee Y.H."/>
            <person name="Choi D."/>
        </authorList>
    </citation>
    <scope>NUCLEOTIDE SEQUENCE [LARGE SCALE GENOMIC DNA]</scope>
    <source>
        <strain evidence="2">cv. CM334</strain>
    </source>
</reference>
<dbReference type="STRING" id="4072.A0A2G2ZQZ0"/>
<comment type="caution">
    <text evidence="1">The sequence shown here is derived from an EMBL/GenBank/DDBJ whole genome shotgun (WGS) entry which is preliminary data.</text>
</comment>
<dbReference type="Proteomes" id="UP000222542">
    <property type="component" value="Unassembled WGS sequence"/>
</dbReference>
<accession>A0A2G2ZQZ0</accession>
<name>A0A2G2ZQZ0_CAPAN</name>
<sequence length="146" mass="16642">MPEGAPPPCLINMKEIWSSTHLSIGEDPSTQCSYWTPLYGDVFGVLQQDQLNYEDEPVDKTKHWGDFRFLEELPTHATRRAKWPIQLQCFELGNVIFQFSFLCALSLMHGIDCSLKEISQNYPGLHTMDLNNLCKLTDSAIGMAHH</sequence>
<proteinExistence type="predicted"/>
<protein>
    <submittedName>
        <fullName evidence="1">Uncharacterized protein</fullName>
    </submittedName>
</protein>
<dbReference type="AlphaFoldDB" id="A0A2G2ZQZ0"/>
<evidence type="ECO:0000313" key="1">
    <source>
        <dbReference type="EMBL" id="PHT84406.1"/>
    </source>
</evidence>
<reference evidence="1 2" key="2">
    <citation type="journal article" date="2017" name="Genome Biol.">
        <title>New reference genome sequences of hot pepper reveal the massive evolution of plant disease-resistance genes by retroduplication.</title>
        <authorList>
            <person name="Kim S."/>
            <person name="Park J."/>
            <person name="Yeom S.I."/>
            <person name="Kim Y.M."/>
            <person name="Seo E."/>
            <person name="Kim K.T."/>
            <person name="Kim M.S."/>
            <person name="Lee J.M."/>
            <person name="Cheong K."/>
            <person name="Shin H.S."/>
            <person name="Kim S.B."/>
            <person name="Han K."/>
            <person name="Lee J."/>
            <person name="Park M."/>
            <person name="Lee H.A."/>
            <person name="Lee H.Y."/>
            <person name="Lee Y."/>
            <person name="Oh S."/>
            <person name="Lee J.H."/>
            <person name="Choi E."/>
            <person name="Choi E."/>
            <person name="Lee S.E."/>
            <person name="Jeon J."/>
            <person name="Kim H."/>
            <person name="Choi G."/>
            <person name="Song H."/>
            <person name="Lee J."/>
            <person name="Lee S.C."/>
            <person name="Kwon J.K."/>
            <person name="Lee H.Y."/>
            <person name="Koo N."/>
            <person name="Hong Y."/>
            <person name="Kim R.W."/>
            <person name="Kang W.H."/>
            <person name="Huh J.H."/>
            <person name="Kang B.C."/>
            <person name="Yang T.J."/>
            <person name="Lee Y.H."/>
            <person name="Bennetzen J.L."/>
            <person name="Choi D."/>
        </authorList>
    </citation>
    <scope>NUCLEOTIDE SEQUENCE [LARGE SCALE GENOMIC DNA]</scope>
    <source>
        <strain evidence="2">cv. CM334</strain>
    </source>
</reference>
<dbReference type="EMBL" id="AYRZ02000004">
    <property type="protein sequence ID" value="PHT84406.1"/>
    <property type="molecule type" value="Genomic_DNA"/>
</dbReference>
<organism evidence="1 2">
    <name type="scientific">Capsicum annuum</name>
    <name type="common">Capsicum pepper</name>
    <dbReference type="NCBI Taxonomy" id="4072"/>
    <lineage>
        <taxon>Eukaryota</taxon>
        <taxon>Viridiplantae</taxon>
        <taxon>Streptophyta</taxon>
        <taxon>Embryophyta</taxon>
        <taxon>Tracheophyta</taxon>
        <taxon>Spermatophyta</taxon>
        <taxon>Magnoliopsida</taxon>
        <taxon>eudicotyledons</taxon>
        <taxon>Gunneridae</taxon>
        <taxon>Pentapetalae</taxon>
        <taxon>asterids</taxon>
        <taxon>lamiids</taxon>
        <taxon>Solanales</taxon>
        <taxon>Solanaceae</taxon>
        <taxon>Solanoideae</taxon>
        <taxon>Capsiceae</taxon>
        <taxon>Capsicum</taxon>
    </lineage>
</organism>
<keyword evidence="2" id="KW-1185">Reference proteome</keyword>